<dbReference type="InterPro" id="IPR042257">
    <property type="entry name" value="DGOK_C"/>
</dbReference>
<dbReference type="RefSeq" id="WP_137099318.1">
    <property type="nucleotide sequence ID" value="NZ_CP039865.1"/>
</dbReference>
<sequence>MSDKGVLIGVDWGTTSFRAALMDESGAIVGRVDGPHGLLSVQDRGFESVLDQTVASWEGRPGRLPIIASGMVTSRTGWVETPYLPCPAGAAELAGALTRHVTPAGRTIGFVTGLSFRHGDGEPDVMRGEETQIAGLALEGTRLAVMPGTHSKWVRVTAGRIEGFRTAMTGDIFAAVKDHTVLRLTTADRRPSAEAFSAGVVAGMADHGAGLLGKLFRLRAGGLLGDFDPATTAERLSGLLIGAEIAEARSFAPDVEGPVLIVGGEALAARYATAFNVLGMEAETAPADAAFAGQFRIAQAAGLV</sequence>
<dbReference type="InterPro" id="IPR042258">
    <property type="entry name" value="DGOK_N"/>
</dbReference>
<reference evidence="1 2" key="1">
    <citation type="submission" date="2019-04" db="EMBL/GenBank/DDBJ databases">
        <title>Phreatobacter aquaticus sp. nov.</title>
        <authorList>
            <person name="Choi A."/>
            <person name="Baek K."/>
        </authorList>
    </citation>
    <scope>NUCLEOTIDE SEQUENCE [LARGE SCALE GENOMIC DNA]</scope>
    <source>
        <strain evidence="1 2">NMCR1094</strain>
    </source>
</reference>
<dbReference type="OrthoDB" id="256574at2"/>
<keyword evidence="2" id="KW-1185">Reference proteome</keyword>
<dbReference type="CDD" id="cd24012">
    <property type="entry name" value="ASKHA_NBD_KDGal-kinase"/>
    <property type="match status" value="1"/>
</dbReference>
<organism evidence="1 2">
    <name type="scientific">Phreatobacter aquaticus</name>
    <dbReference type="NCBI Taxonomy" id="2570229"/>
    <lineage>
        <taxon>Bacteria</taxon>
        <taxon>Pseudomonadati</taxon>
        <taxon>Pseudomonadota</taxon>
        <taxon>Alphaproteobacteria</taxon>
        <taxon>Hyphomicrobiales</taxon>
        <taxon>Phreatobacteraceae</taxon>
        <taxon>Phreatobacter</taxon>
    </lineage>
</organism>
<dbReference type="GO" id="GO:0008671">
    <property type="term" value="F:2-dehydro-3-deoxygalactonokinase activity"/>
    <property type="evidence" value="ECO:0007669"/>
    <property type="project" value="InterPro"/>
</dbReference>
<keyword evidence="1" id="KW-0418">Kinase</keyword>
<name>A0A4D7QKW2_9HYPH</name>
<dbReference type="AlphaFoldDB" id="A0A4D7QKW2"/>
<gene>
    <name evidence="1" type="ORF">E8L99_09565</name>
</gene>
<dbReference type="Gene3D" id="3.30.420.300">
    <property type="entry name" value="2-keto-3-deoxy-galactonokinase, substrate binding domain"/>
    <property type="match status" value="1"/>
</dbReference>
<protein>
    <submittedName>
        <fullName evidence="1">2-dehydro-3-deoxygalactonokinase</fullName>
    </submittedName>
</protein>
<proteinExistence type="predicted"/>
<dbReference type="Gene3D" id="3.30.420.310">
    <property type="entry name" value="2-keto-3-deoxy-galactonokinase, C-terminal domain"/>
    <property type="match status" value="1"/>
</dbReference>
<dbReference type="KEGG" id="paqt:E8L99_09565"/>
<accession>A0A4D7QKW2</accession>
<evidence type="ECO:0000313" key="2">
    <source>
        <dbReference type="Proteomes" id="UP000298588"/>
    </source>
</evidence>
<dbReference type="InterPro" id="IPR043129">
    <property type="entry name" value="ATPase_NBD"/>
</dbReference>
<keyword evidence="1" id="KW-0808">Transferase</keyword>
<dbReference type="Pfam" id="PF05035">
    <property type="entry name" value="DGOK"/>
    <property type="match status" value="1"/>
</dbReference>
<dbReference type="Proteomes" id="UP000298588">
    <property type="component" value="Chromosome"/>
</dbReference>
<dbReference type="GO" id="GO:0034194">
    <property type="term" value="P:D-galactonate catabolic process"/>
    <property type="evidence" value="ECO:0007669"/>
    <property type="project" value="InterPro"/>
</dbReference>
<dbReference type="InterPro" id="IPR007729">
    <property type="entry name" value="DGOK"/>
</dbReference>
<evidence type="ECO:0000313" key="1">
    <source>
        <dbReference type="EMBL" id="QCK85986.1"/>
    </source>
</evidence>
<dbReference type="EMBL" id="CP039865">
    <property type="protein sequence ID" value="QCK85986.1"/>
    <property type="molecule type" value="Genomic_DNA"/>
</dbReference>
<dbReference type="SUPFAM" id="SSF53067">
    <property type="entry name" value="Actin-like ATPase domain"/>
    <property type="match status" value="1"/>
</dbReference>